<gene>
    <name evidence="4" type="ORF">CVT25_015028</name>
</gene>
<evidence type="ECO:0000313" key="5">
    <source>
        <dbReference type="Proteomes" id="UP000283269"/>
    </source>
</evidence>
<organism evidence="4 5">
    <name type="scientific">Psilocybe cyanescens</name>
    <dbReference type="NCBI Taxonomy" id="93625"/>
    <lineage>
        <taxon>Eukaryota</taxon>
        <taxon>Fungi</taxon>
        <taxon>Dikarya</taxon>
        <taxon>Basidiomycota</taxon>
        <taxon>Agaricomycotina</taxon>
        <taxon>Agaricomycetes</taxon>
        <taxon>Agaricomycetidae</taxon>
        <taxon>Agaricales</taxon>
        <taxon>Agaricineae</taxon>
        <taxon>Strophariaceae</taxon>
        <taxon>Psilocybe</taxon>
    </lineage>
</organism>
<feature type="compositionally biased region" description="Basic residues" evidence="1">
    <location>
        <begin position="363"/>
        <end position="373"/>
    </location>
</feature>
<feature type="chain" id="PRO_5019438792" evidence="3">
    <location>
        <begin position="20"/>
        <end position="624"/>
    </location>
</feature>
<reference evidence="4 5" key="1">
    <citation type="journal article" date="2018" name="Evol. Lett.">
        <title>Horizontal gene cluster transfer increased hallucinogenic mushroom diversity.</title>
        <authorList>
            <person name="Reynolds H.T."/>
            <person name="Vijayakumar V."/>
            <person name="Gluck-Thaler E."/>
            <person name="Korotkin H.B."/>
            <person name="Matheny P.B."/>
            <person name="Slot J.C."/>
        </authorList>
    </citation>
    <scope>NUCLEOTIDE SEQUENCE [LARGE SCALE GENOMIC DNA]</scope>
    <source>
        <strain evidence="4 5">2631</strain>
    </source>
</reference>
<feature type="compositionally biased region" description="Polar residues" evidence="1">
    <location>
        <begin position="534"/>
        <end position="546"/>
    </location>
</feature>
<feature type="signal peptide" evidence="3">
    <location>
        <begin position="1"/>
        <end position="19"/>
    </location>
</feature>
<feature type="region of interest" description="Disordered" evidence="1">
    <location>
        <begin position="519"/>
        <end position="593"/>
    </location>
</feature>
<feature type="compositionally biased region" description="Pro residues" evidence="1">
    <location>
        <begin position="555"/>
        <end position="574"/>
    </location>
</feature>
<evidence type="ECO:0000313" key="4">
    <source>
        <dbReference type="EMBL" id="PPQ68196.1"/>
    </source>
</evidence>
<keyword evidence="2" id="KW-1133">Transmembrane helix</keyword>
<protein>
    <submittedName>
        <fullName evidence="4">Uncharacterized protein</fullName>
    </submittedName>
</protein>
<keyword evidence="2" id="KW-0472">Membrane</keyword>
<feature type="region of interest" description="Disordered" evidence="1">
    <location>
        <begin position="360"/>
        <end position="404"/>
    </location>
</feature>
<dbReference type="Proteomes" id="UP000283269">
    <property type="component" value="Unassembled WGS sequence"/>
</dbReference>
<dbReference type="InParanoid" id="A0A409VPR5"/>
<evidence type="ECO:0000256" key="1">
    <source>
        <dbReference type="SAM" id="MobiDB-lite"/>
    </source>
</evidence>
<comment type="caution">
    <text evidence="4">The sequence shown here is derived from an EMBL/GenBank/DDBJ whole genome shotgun (WGS) entry which is preliminary data.</text>
</comment>
<feature type="region of interest" description="Disordered" evidence="1">
    <location>
        <begin position="417"/>
        <end position="436"/>
    </location>
</feature>
<feature type="region of interest" description="Disordered" evidence="1">
    <location>
        <begin position="296"/>
        <end position="344"/>
    </location>
</feature>
<dbReference type="OrthoDB" id="195231at2759"/>
<dbReference type="EMBL" id="NHYD01003962">
    <property type="protein sequence ID" value="PPQ68196.1"/>
    <property type="molecule type" value="Genomic_DNA"/>
</dbReference>
<dbReference type="STRING" id="93625.A0A409VPR5"/>
<name>A0A409VPR5_PSICY</name>
<keyword evidence="3" id="KW-0732">Signal</keyword>
<evidence type="ECO:0000256" key="2">
    <source>
        <dbReference type="SAM" id="Phobius"/>
    </source>
</evidence>
<evidence type="ECO:0000256" key="3">
    <source>
        <dbReference type="SAM" id="SignalP"/>
    </source>
</evidence>
<proteinExistence type="predicted"/>
<keyword evidence="5" id="KW-1185">Reference proteome</keyword>
<feature type="transmembrane region" description="Helical" evidence="2">
    <location>
        <begin position="231"/>
        <end position="254"/>
    </location>
</feature>
<keyword evidence="2" id="KW-0812">Transmembrane</keyword>
<accession>A0A409VPR5</accession>
<sequence>MKLIPLTFVLLASYRTAHAGSIDIGGPCSNGNNRLQTGTYQFWSECNSVSYCSDQGTCVAKGCRKDDFPFGYPQGADNLPPKCGKGEFCPDEGTECQPVLQVDSPCQLNRDDQCEGPDNYQDLADTSGRGLNVNGSVCLNNVCMFANATLGTTCEVENTPYIAYGTAGEFIDIVSRGNCKLGLYCDSSSRTCMNNKLLGESCQADKECDSWNCLSTGVCGLTAATPHHFGVYVYILVALGIIGGMSGTLTGLYFTHRKQRERERAKRAQYWREQNAFHQNLMQMRETARASILNLRTTGGGRSTDYASRDPSEESNSPLHTSGPKASGLRNYMGDDSDHEEDIAHSQSWLSDNDYLEPYMNASHRKGKGKRRSGHTDPTTPDSSENLDKMAYPPVNEDAEETRRVEENLRRWEIAERQRRKAARGSTQSAKPSSLIDDVSKRASLLWPGKKTKHASIGGSHAALESQDRIDIVPLNQVVTASPVLSPTRSNSDESHIHDPFANPPELLSPFADSFQVVTPAPPSGTVDDIHLSASLNANDPNASDNTAHDTLKRQPPPVPMPLNLPPPRTPPMGSPLLSPTNGADTQHTKEPERVRWWHEWLCGCSEGPDRGGDYQAGRTNPLE</sequence>
<dbReference type="AlphaFoldDB" id="A0A409VPR5"/>